<dbReference type="AlphaFoldDB" id="A0A4V4HRF9"/>
<sequence length="68" mass="7417">MSALLVAILLNAQGEEIRRVEKPVMTYAVCRLAEKSVTADVFAHTSDGKVKLKTECRSVRLAATGQKI</sequence>
<accession>A0A4V4HRF9</accession>
<comment type="caution">
    <text evidence="1">The sequence shown here is derived from an EMBL/GenBank/DDBJ whole genome shotgun (WGS) entry which is preliminary data.</text>
</comment>
<dbReference type="Proteomes" id="UP000307378">
    <property type="component" value="Unassembled WGS sequence"/>
</dbReference>
<proteinExistence type="predicted"/>
<evidence type="ECO:0000313" key="1">
    <source>
        <dbReference type="EMBL" id="THV36916.1"/>
    </source>
</evidence>
<dbReference type="EMBL" id="STGU01000004">
    <property type="protein sequence ID" value="THV36916.1"/>
    <property type="molecule type" value="Genomic_DNA"/>
</dbReference>
<evidence type="ECO:0000313" key="2">
    <source>
        <dbReference type="Proteomes" id="UP000307378"/>
    </source>
</evidence>
<organism evidence="1 2">
    <name type="scientific">Rhizobium rosettiformans W3</name>
    <dbReference type="NCBI Taxonomy" id="538378"/>
    <lineage>
        <taxon>Bacteria</taxon>
        <taxon>Pseudomonadati</taxon>
        <taxon>Pseudomonadota</taxon>
        <taxon>Alphaproteobacteria</taxon>
        <taxon>Hyphomicrobiales</taxon>
        <taxon>Rhizobiaceae</taxon>
        <taxon>Rhizobium/Agrobacterium group</taxon>
        <taxon>Rhizobium</taxon>
    </lineage>
</organism>
<gene>
    <name evidence="1" type="ORF">FAA86_10500</name>
</gene>
<dbReference type="RefSeq" id="WP_136540366.1">
    <property type="nucleotide sequence ID" value="NZ_STGU01000004.1"/>
</dbReference>
<reference evidence="1 2" key="1">
    <citation type="submission" date="2019-04" db="EMBL/GenBank/DDBJ databases">
        <title>genome sequence of strain W3.</title>
        <authorList>
            <person name="Gao J."/>
            <person name="Sun J."/>
        </authorList>
    </citation>
    <scope>NUCLEOTIDE SEQUENCE [LARGE SCALE GENOMIC DNA]</scope>
    <source>
        <strain evidence="1 2">W3</strain>
    </source>
</reference>
<protein>
    <submittedName>
        <fullName evidence="1">Uncharacterized protein</fullName>
    </submittedName>
</protein>
<name>A0A4V4HRF9_9HYPH</name>